<protein>
    <recommendedName>
        <fullName evidence="8">Homeobox domain-containing protein</fullName>
    </recommendedName>
</protein>
<dbReference type="InterPro" id="IPR017970">
    <property type="entry name" value="Homeobox_CS"/>
</dbReference>
<keyword evidence="2 5" id="KW-0238">DNA-binding</keyword>
<dbReference type="Gene3D" id="1.10.10.60">
    <property type="entry name" value="Homeodomain-like"/>
    <property type="match status" value="1"/>
</dbReference>
<evidence type="ECO:0000313" key="10">
    <source>
        <dbReference type="Proteomes" id="UP000075885"/>
    </source>
</evidence>
<organism evidence="9 10">
    <name type="scientific">Anopheles epiroticus</name>
    <dbReference type="NCBI Taxonomy" id="199890"/>
    <lineage>
        <taxon>Eukaryota</taxon>
        <taxon>Metazoa</taxon>
        <taxon>Ecdysozoa</taxon>
        <taxon>Arthropoda</taxon>
        <taxon>Hexapoda</taxon>
        <taxon>Insecta</taxon>
        <taxon>Pterygota</taxon>
        <taxon>Neoptera</taxon>
        <taxon>Endopterygota</taxon>
        <taxon>Diptera</taxon>
        <taxon>Nematocera</taxon>
        <taxon>Culicoidea</taxon>
        <taxon>Culicidae</taxon>
        <taxon>Anophelinae</taxon>
        <taxon>Anopheles</taxon>
    </lineage>
</organism>
<reference evidence="9" key="2">
    <citation type="submission" date="2020-05" db="UniProtKB">
        <authorList>
            <consortium name="EnsemblMetazoa"/>
        </authorList>
    </citation>
    <scope>IDENTIFICATION</scope>
    <source>
        <strain evidence="9">Epiroticus2</strain>
    </source>
</reference>
<dbReference type="PRINTS" id="PR00024">
    <property type="entry name" value="HOMEOBOX"/>
</dbReference>
<dbReference type="PANTHER" id="PTHR45664:SF20">
    <property type="entry name" value="AGAP001560-PA"/>
    <property type="match status" value="1"/>
</dbReference>
<proteinExistence type="predicted"/>
<evidence type="ECO:0000256" key="2">
    <source>
        <dbReference type="ARBA" id="ARBA00023125"/>
    </source>
</evidence>
<reference evidence="10" key="1">
    <citation type="submission" date="2013-03" db="EMBL/GenBank/DDBJ databases">
        <title>The Genome Sequence of Anopheles epiroticus epiroticus2.</title>
        <authorList>
            <consortium name="The Broad Institute Genomics Platform"/>
            <person name="Neafsey D.E."/>
            <person name="Howell P."/>
            <person name="Walker B."/>
            <person name="Young S.K."/>
            <person name="Zeng Q."/>
            <person name="Gargeya S."/>
            <person name="Fitzgerald M."/>
            <person name="Haas B."/>
            <person name="Abouelleil A."/>
            <person name="Allen A.W."/>
            <person name="Alvarado L."/>
            <person name="Arachchi H.M."/>
            <person name="Berlin A.M."/>
            <person name="Chapman S.B."/>
            <person name="Gainer-Dewar J."/>
            <person name="Goldberg J."/>
            <person name="Griggs A."/>
            <person name="Gujja S."/>
            <person name="Hansen M."/>
            <person name="Howarth C."/>
            <person name="Imamovic A."/>
            <person name="Ireland A."/>
            <person name="Larimer J."/>
            <person name="McCowan C."/>
            <person name="Murphy C."/>
            <person name="Pearson M."/>
            <person name="Poon T.W."/>
            <person name="Priest M."/>
            <person name="Roberts A."/>
            <person name="Saif S."/>
            <person name="Shea T."/>
            <person name="Sisk P."/>
            <person name="Sykes S."/>
            <person name="Wortman J."/>
            <person name="Nusbaum C."/>
            <person name="Birren B."/>
        </authorList>
    </citation>
    <scope>NUCLEOTIDE SEQUENCE [LARGE SCALE GENOMIC DNA]</scope>
    <source>
        <strain evidence="10">Epiroticus2</strain>
    </source>
</reference>
<dbReference type="EnsemblMetazoa" id="AEPI006141-RA">
    <property type="protein sequence ID" value="AEPI006141-PA"/>
    <property type="gene ID" value="AEPI006141"/>
</dbReference>
<evidence type="ECO:0000256" key="7">
    <source>
        <dbReference type="SAM" id="MobiDB-lite"/>
    </source>
</evidence>
<dbReference type="Pfam" id="PF00046">
    <property type="entry name" value="Homeodomain"/>
    <property type="match status" value="1"/>
</dbReference>
<sequence length="334" mass="37137">MSRSFLVDSLISDKPSTAVKKSFPYVGPFTQLPVTPPGGALPYSACYVGSYLFSLGLQQQQQQQQQQQHQLLQQHPPSVFPHAALPHTPTNQPVVPFWQSDAKLELSPKLYQPTDVSPPKLSPKEDYYRKLYRCEKTPERYAPYLTARPTESLTSAGSGAAGTSTIPAASPSPTRSNDLSQTYTIDDELSSKRIRTAFTSTQLLELEREFAGNMYLTRLRRIEIATRLRLSEKQVKIWFQNRRVKRKKGDAPFGAELTVGLSPASGRSSPKEQQQQQHGQHCCCRGSHCGGGGGSDSEDLPQRALEDRTTSPVGGQQQQQQEKAWDFSKGYPSH</sequence>
<keyword evidence="3 5" id="KW-0371">Homeobox</keyword>
<dbReference type="AlphaFoldDB" id="A0A182PGT2"/>
<evidence type="ECO:0000256" key="3">
    <source>
        <dbReference type="ARBA" id="ARBA00023155"/>
    </source>
</evidence>
<dbReference type="PANTHER" id="PTHR45664">
    <property type="entry name" value="PROTEIN ZERKNUELLT 1-RELATED"/>
    <property type="match status" value="1"/>
</dbReference>
<dbReference type="CDD" id="cd00086">
    <property type="entry name" value="homeodomain"/>
    <property type="match status" value="1"/>
</dbReference>
<dbReference type="InterPro" id="IPR009057">
    <property type="entry name" value="Homeodomain-like_sf"/>
</dbReference>
<dbReference type="PROSITE" id="PS50071">
    <property type="entry name" value="HOMEOBOX_2"/>
    <property type="match status" value="1"/>
</dbReference>
<dbReference type="InterPro" id="IPR001356">
    <property type="entry name" value="HD"/>
</dbReference>
<dbReference type="FunFam" id="1.10.10.60:FF:000436">
    <property type="entry name" value="Intermediate neuroblasts defective"/>
    <property type="match status" value="1"/>
</dbReference>
<evidence type="ECO:0000256" key="6">
    <source>
        <dbReference type="RuleBase" id="RU000682"/>
    </source>
</evidence>
<feature type="DNA-binding region" description="Homeobox" evidence="5">
    <location>
        <begin position="191"/>
        <end position="250"/>
    </location>
</feature>
<dbReference type="STRING" id="199890.A0A182PGT2"/>
<accession>A0A182PGT2</accession>
<comment type="subcellular location">
    <subcellularLocation>
        <location evidence="1 5 6">Nucleus</location>
    </subcellularLocation>
</comment>
<evidence type="ECO:0000256" key="4">
    <source>
        <dbReference type="ARBA" id="ARBA00023242"/>
    </source>
</evidence>
<feature type="compositionally biased region" description="Low complexity" evidence="7">
    <location>
        <begin position="154"/>
        <end position="174"/>
    </location>
</feature>
<dbReference type="InterPro" id="IPR020479">
    <property type="entry name" value="HD_metazoa"/>
</dbReference>
<name>A0A182PGT2_9DIPT</name>
<feature type="region of interest" description="Disordered" evidence="7">
    <location>
        <begin position="146"/>
        <end position="182"/>
    </location>
</feature>
<feature type="domain" description="Homeobox" evidence="8">
    <location>
        <begin position="189"/>
        <end position="249"/>
    </location>
</feature>
<evidence type="ECO:0000256" key="1">
    <source>
        <dbReference type="ARBA" id="ARBA00004123"/>
    </source>
</evidence>
<dbReference type="VEuPathDB" id="VectorBase:AEPI006141"/>
<dbReference type="GO" id="GO:0005634">
    <property type="term" value="C:nucleus"/>
    <property type="evidence" value="ECO:0007669"/>
    <property type="project" value="UniProtKB-SubCell"/>
</dbReference>
<dbReference type="SUPFAM" id="SSF46689">
    <property type="entry name" value="Homeodomain-like"/>
    <property type="match status" value="1"/>
</dbReference>
<evidence type="ECO:0000259" key="8">
    <source>
        <dbReference type="PROSITE" id="PS50071"/>
    </source>
</evidence>
<dbReference type="GO" id="GO:0000978">
    <property type="term" value="F:RNA polymerase II cis-regulatory region sequence-specific DNA binding"/>
    <property type="evidence" value="ECO:0007669"/>
    <property type="project" value="TreeGrafter"/>
</dbReference>
<evidence type="ECO:0000256" key="5">
    <source>
        <dbReference type="PROSITE-ProRule" id="PRU00108"/>
    </source>
</evidence>
<dbReference type="Proteomes" id="UP000075885">
    <property type="component" value="Unassembled WGS sequence"/>
</dbReference>
<keyword evidence="4 5" id="KW-0539">Nucleus</keyword>
<dbReference type="PROSITE" id="PS00027">
    <property type="entry name" value="HOMEOBOX_1"/>
    <property type="match status" value="1"/>
</dbReference>
<keyword evidence="10" id="KW-1185">Reference proteome</keyword>
<evidence type="ECO:0000313" key="9">
    <source>
        <dbReference type="EnsemblMetazoa" id="AEPI006141-PA"/>
    </source>
</evidence>
<dbReference type="GO" id="GO:0000981">
    <property type="term" value="F:DNA-binding transcription factor activity, RNA polymerase II-specific"/>
    <property type="evidence" value="ECO:0007669"/>
    <property type="project" value="InterPro"/>
</dbReference>
<feature type="compositionally biased region" description="Basic and acidic residues" evidence="7">
    <location>
        <begin position="300"/>
        <end position="309"/>
    </location>
</feature>
<dbReference type="SMART" id="SM00389">
    <property type="entry name" value="HOX"/>
    <property type="match status" value="1"/>
</dbReference>
<feature type="region of interest" description="Disordered" evidence="7">
    <location>
        <begin position="250"/>
        <end position="334"/>
    </location>
</feature>